<evidence type="ECO:0000313" key="2">
    <source>
        <dbReference type="EMBL" id="KAJ4958988.1"/>
    </source>
</evidence>
<keyword evidence="1" id="KW-1133">Transmembrane helix</keyword>
<accession>A0A9Q0H628</accession>
<keyword evidence="1" id="KW-0472">Membrane</keyword>
<keyword evidence="3" id="KW-1185">Reference proteome</keyword>
<dbReference type="Proteomes" id="UP001141806">
    <property type="component" value="Unassembled WGS sequence"/>
</dbReference>
<name>A0A9Q0H628_9MAGN</name>
<feature type="transmembrane region" description="Helical" evidence="1">
    <location>
        <begin position="20"/>
        <end position="42"/>
    </location>
</feature>
<dbReference type="EMBL" id="JAMYWD010000010">
    <property type="protein sequence ID" value="KAJ4958988.1"/>
    <property type="molecule type" value="Genomic_DNA"/>
</dbReference>
<reference evidence="2" key="1">
    <citation type="journal article" date="2023" name="Plant J.">
        <title>The genome of the king protea, Protea cynaroides.</title>
        <authorList>
            <person name="Chang J."/>
            <person name="Duong T.A."/>
            <person name="Schoeman C."/>
            <person name="Ma X."/>
            <person name="Roodt D."/>
            <person name="Barker N."/>
            <person name="Li Z."/>
            <person name="Van de Peer Y."/>
            <person name="Mizrachi E."/>
        </authorList>
    </citation>
    <scope>NUCLEOTIDE SEQUENCE</scope>
    <source>
        <tissue evidence="2">Young leaves</tissue>
    </source>
</reference>
<evidence type="ECO:0000313" key="3">
    <source>
        <dbReference type="Proteomes" id="UP001141806"/>
    </source>
</evidence>
<keyword evidence="1" id="KW-0812">Transmembrane</keyword>
<sequence length="137" mass="15167">MDVFQSPLEAPLVLDFNYASFGLLFTSVESLLTCVAILTAAVQLNLENKPGSQEDDEACQCRTIVNRSSFVGAIPMKDDEIDDGNGESSRVKGKFTLYYHSSSEDDKSWKEDPIDGVNVVCSSEAPELLYSLNERWC</sequence>
<gene>
    <name evidence="2" type="ORF">NE237_026099</name>
</gene>
<dbReference type="OrthoDB" id="1921606at2759"/>
<dbReference type="PANTHER" id="PTHR36369:SF1">
    <property type="entry name" value="TRANSMEMBRANE PROTEIN"/>
    <property type="match status" value="1"/>
</dbReference>
<protein>
    <submittedName>
        <fullName evidence="2">Uncharacterized protein</fullName>
    </submittedName>
</protein>
<organism evidence="2 3">
    <name type="scientific">Protea cynaroides</name>
    <dbReference type="NCBI Taxonomy" id="273540"/>
    <lineage>
        <taxon>Eukaryota</taxon>
        <taxon>Viridiplantae</taxon>
        <taxon>Streptophyta</taxon>
        <taxon>Embryophyta</taxon>
        <taxon>Tracheophyta</taxon>
        <taxon>Spermatophyta</taxon>
        <taxon>Magnoliopsida</taxon>
        <taxon>Proteales</taxon>
        <taxon>Proteaceae</taxon>
        <taxon>Protea</taxon>
    </lineage>
</organism>
<dbReference type="PANTHER" id="PTHR36369">
    <property type="entry name" value="TRANSMEMBRANE PROTEIN"/>
    <property type="match status" value="1"/>
</dbReference>
<proteinExistence type="predicted"/>
<evidence type="ECO:0000256" key="1">
    <source>
        <dbReference type="SAM" id="Phobius"/>
    </source>
</evidence>
<dbReference type="AlphaFoldDB" id="A0A9Q0H628"/>
<comment type="caution">
    <text evidence="2">The sequence shown here is derived from an EMBL/GenBank/DDBJ whole genome shotgun (WGS) entry which is preliminary data.</text>
</comment>